<dbReference type="AlphaFoldDB" id="A0AAE1TI68"/>
<dbReference type="PANTHER" id="PTHR34659:SF8">
    <property type="entry name" value="(RAPE) HYPOTHETICAL PROTEIN"/>
    <property type="match status" value="1"/>
</dbReference>
<evidence type="ECO:0000313" key="2">
    <source>
        <dbReference type="Proteomes" id="UP001293593"/>
    </source>
</evidence>
<keyword evidence="2" id="KW-1185">Reference proteome</keyword>
<reference evidence="1" key="1">
    <citation type="submission" date="2023-10" db="EMBL/GenBank/DDBJ databases">
        <title>Chromosome-level genome of the transformable northern wattle, Acacia crassicarpa.</title>
        <authorList>
            <person name="Massaro I."/>
            <person name="Sinha N.R."/>
            <person name="Poethig S."/>
            <person name="Leichty A.R."/>
        </authorList>
    </citation>
    <scope>NUCLEOTIDE SEQUENCE</scope>
    <source>
        <strain evidence="1">Acra3RX</strain>
        <tissue evidence="1">Leaf</tissue>
    </source>
</reference>
<accession>A0AAE1TI68</accession>
<dbReference type="PANTHER" id="PTHR34659">
    <property type="entry name" value="BNAA05G11610D PROTEIN"/>
    <property type="match status" value="1"/>
</dbReference>
<protein>
    <submittedName>
        <fullName evidence="1">Uncharacterized protein</fullName>
    </submittedName>
</protein>
<dbReference type="GO" id="GO:0005776">
    <property type="term" value="C:autophagosome"/>
    <property type="evidence" value="ECO:0007669"/>
    <property type="project" value="TreeGrafter"/>
</dbReference>
<dbReference type="GO" id="GO:0006950">
    <property type="term" value="P:response to stress"/>
    <property type="evidence" value="ECO:0007669"/>
    <property type="project" value="TreeGrafter"/>
</dbReference>
<comment type="caution">
    <text evidence="1">The sequence shown here is derived from an EMBL/GenBank/DDBJ whole genome shotgun (WGS) entry which is preliminary data.</text>
</comment>
<dbReference type="GO" id="GO:0061908">
    <property type="term" value="C:phagophore"/>
    <property type="evidence" value="ECO:0007669"/>
    <property type="project" value="TreeGrafter"/>
</dbReference>
<name>A0AAE1TI68_9FABA</name>
<sequence>MITMDVKGITWVANIYQKFENMCLEAEEMIHEEMHTVGESVKKFYDDVMEDLLPPSCDLDERVIADFVDQDPNLDAHNTIIFHKERPQKLDIKQRKDLRLDHEADKDVTCAASYETEIGTCRMLSSNVMNENHEVPLRPAATISNQSLAEVRMSDLVSDCCSENESSEEIPGLPMFDNEPADEKEMNASSSSCGLQSGEVNDGWNFEFDFMTENDPEAMEKGDELKLDQSCVMVSEDELRSIPMAGDNPKANKKKMRRVFSLGRKCGRKQEYEQLVAWHEKREEGKGDCVEDSEAACESDWEVL</sequence>
<gene>
    <name evidence="1" type="ORF">QN277_002705</name>
</gene>
<dbReference type="Proteomes" id="UP001293593">
    <property type="component" value="Unassembled WGS sequence"/>
</dbReference>
<dbReference type="InterPro" id="IPR053273">
    <property type="entry name" value="CST_Regulator"/>
</dbReference>
<proteinExistence type="predicted"/>
<evidence type="ECO:0000313" key="1">
    <source>
        <dbReference type="EMBL" id="KAK4286097.1"/>
    </source>
</evidence>
<organism evidence="1 2">
    <name type="scientific">Acacia crassicarpa</name>
    <name type="common">northern wattle</name>
    <dbReference type="NCBI Taxonomy" id="499986"/>
    <lineage>
        <taxon>Eukaryota</taxon>
        <taxon>Viridiplantae</taxon>
        <taxon>Streptophyta</taxon>
        <taxon>Embryophyta</taxon>
        <taxon>Tracheophyta</taxon>
        <taxon>Spermatophyta</taxon>
        <taxon>Magnoliopsida</taxon>
        <taxon>eudicotyledons</taxon>
        <taxon>Gunneridae</taxon>
        <taxon>Pentapetalae</taxon>
        <taxon>rosids</taxon>
        <taxon>fabids</taxon>
        <taxon>Fabales</taxon>
        <taxon>Fabaceae</taxon>
        <taxon>Caesalpinioideae</taxon>
        <taxon>mimosoid clade</taxon>
        <taxon>Acacieae</taxon>
        <taxon>Acacia</taxon>
    </lineage>
</organism>
<dbReference type="EMBL" id="JAWXYG010000001">
    <property type="protein sequence ID" value="KAK4286097.1"/>
    <property type="molecule type" value="Genomic_DNA"/>
</dbReference>